<reference evidence="2" key="1">
    <citation type="journal article" date="2020" name="Stud. Mycol.">
        <title>101 Dothideomycetes genomes: a test case for predicting lifestyles and emergence of pathogens.</title>
        <authorList>
            <person name="Haridas S."/>
            <person name="Albert R."/>
            <person name="Binder M."/>
            <person name="Bloem J."/>
            <person name="Labutti K."/>
            <person name="Salamov A."/>
            <person name="Andreopoulos B."/>
            <person name="Baker S."/>
            <person name="Barry K."/>
            <person name="Bills G."/>
            <person name="Bluhm B."/>
            <person name="Cannon C."/>
            <person name="Castanera R."/>
            <person name="Culley D."/>
            <person name="Daum C."/>
            <person name="Ezra D."/>
            <person name="Gonzalez J."/>
            <person name="Henrissat B."/>
            <person name="Kuo A."/>
            <person name="Liang C."/>
            <person name="Lipzen A."/>
            <person name="Lutzoni F."/>
            <person name="Magnuson J."/>
            <person name="Mondo S."/>
            <person name="Nolan M."/>
            <person name="Ohm R."/>
            <person name="Pangilinan J."/>
            <person name="Park H.-J."/>
            <person name="Ramirez L."/>
            <person name="Alfaro M."/>
            <person name="Sun H."/>
            <person name="Tritt A."/>
            <person name="Yoshinaga Y."/>
            <person name="Zwiers L.-H."/>
            <person name="Turgeon B."/>
            <person name="Goodwin S."/>
            <person name="Spatafora J."/>
            <person name="Crous P."/>
            <person name="Grigoriev I."/>
        </authorList>
    </citation>
    <scope>NUCLEOTIDE SEQUENCE</scope>
    <source>
        <strain evidence="2">CBS 207.26</strain>
    </source>
</reference>
<feature type="compositionally biased region" description="Basic and acidic residues" evidence="1">
    <location>
        <begin position="58"/>
        <end position="67"/>
    </location>
</feature>
<keyword evidence="3" id="KW-1185">Reference proteome</keyword>
<evidence type="ECO:0000313" key="2">
    <source>
        <dbReference type="EMBL" id="KAF2187934.1"/>
    </source>
</evidence>
<sequence>MPLVSSIGLMLKEKLGEHVKDGFTAMNGRASPPSPRKTKGINGMTGDTIHLRTLSRNSSKESQDRKVALPVQDDPALSVRAPENGHQNGHRTDSPTTVHNGGTPESAEKRKRSSPVEDDSSMQSLEAPSAHSRRRLDSYASVGRDDSPNHTTSYTYRNILPATEAAMENFSQRSYPPIDRPGQGRNWPARYIEEPPGYLTSQHRDLRSREGSQEGINISPTSESVPIGHVPLQAKNRFAVELPQLYHSHPHPLNSLSNLAGT</sequence>
<organism evidence="2 3">
    <name type="scientific">Zopfia rhizophila CBS 207.26</name>
    <dbReference type="NCBI Taxonomy" id="1314779"/>
    <lineage>
        <taxon>Eukaryota</taxon>
        <taxon>Fungi</taxon>
        <taxon>Dikarya</taxon>
        <taxon>Ascomycota</taxon>
        <taxon>Pezizomycotina</taxon>
        <taxon>Dothideomycetes</taxon>
        <taxon>Dothideomycetes incertae sedis</taxon>
        <taxon>Zopfiaceae</taxon>
        <taxon>Zopfia</taxon>
    </lineage>
</organism>
<dbReference type="EMBL" id="ML994625">
    <property type="protein sequence ID" value="KAF2187934.1"/>
    <property type="molecule type" value="Genomic_DNA"/>
</dbReference>
<dbReference type="Proteomes" id="UP000800200">
    <property type="component" value="Unassembled WGS sequence"/>
</dbReference>
<feature type="region of interest" description="Disordered" evidence="1">
    <location>
        <begin position="23"/>
        <end position="155"/>
    </location>
</feature>
<protein>
    <submittedName>
        <fullName evidence="2">Uncharacterized protein</fullName>
    </submittedName>
</protein>
<proteinExistence type="predicted"/>
<name>A0A6A6E805_9PEZI</name>
<dbReference type="AlphaFoldDB" id="A0A6A6E805"/>
<dbReference type="OrthoDB" id="25818at2759"/>
<evidence type="ECO:0000313" key="3">
    <source>
        <dbReference type="Proteomes" id="UP000800200"/>
    </source>
</evidence>
<accession>A0A6A6E805</accession>
<gene>
    <name evidence="2" type="ORF">K469DRAFT_748756</name>
</gene>
<evidence type="ECO:0000256" key="1">
    <source>
        <dbReference type="SAM" id="MobiDB-lite"/>
    </source>
</evidence>